<evidence type="ECO:0008006" key="4">
    <source>
        <dbReference type="Google" id="ProtNLM"/>
    </source>
</evidence>
<evidence type="ECO:0000313" key="3">
    <source>
        <dbReference type="Proteomes" id="UP000036061"/>
    </source>
</evidence>
<accession>A0A2Z4MNF3</accession>
<keyword evidence="1" id="KW-0732">Signal</keyword>
<dbReference type="Proteomes" id="UP000036061">
    <property type="component" value="Chromosome"/>
</dbReference>
<evidence type="ECO:0000313" key="2">
    <source>
        <dbReference type="EMBL" id="AWX57913.1"/>
    </source>
</evidence>
<name>A0A2Z4MNF3_BREBE</name>
<feature type="chain" id="PRO_5039032925" description="Lipoprotein" evidence="1">
    <location>
        <begin position="23"/>
        <end position="186"/>
    </location>
</feature>
<sequence length="186" mass="20689">MKKWFGVITLSAFLLMAGSACTTKESTHSSSGFALSKTFSSTEEITQDAMVILKGTVPKVYKEEKTEFLVLYVYEVAVDNVYQNLTEHPIEAGDTIKLYRIVGFQPAKDKEIAPITDHKQTEIPEGEYLLFLNGGYVEEAGQVRWFPNTPNQLFKATGGDSGTEYKNVFVSDEIPSITEEDVLDAI</sequence>
<organism evidence="2 3">
    <name type="scientific">Brevibacillus brevis</name>
    <name type="common">Bacillus brevis</name>
    <dbReference type="NCBI Taxonomy" id="1393"/>
    <lineage>
        <taxon>Bacteria</taxon>
        <taxon>Bacillati</taxon>
        <taxon>Bacillota</taxon>
        <taxon>Bacilli</taxon>
        <taxon>Bacillales</taxon>
        <taxon>Paenibacillaceae</taxon>
        <taxon>Brevibacillus</taxon>
    </lineage>
</organism>
<feature type="signal peptide" evidence="1">
    <location>
        <begin position="1"/>
        <end position="22"/>
    </location>
</feature>
<gene>
    <name evidence="2" type="ORF">AB432_024025</name>
</gene>
<dbReference type="RefSeq" id="WP_048034426.1">
    <property type="nucleotide sequence ID" value="NZ_CP030117.1"/>
</dbReference>
<dbReference type="PROSITE" id="PS51257">
    <property type="entry name" value="PROKAR_LIPOPROTEIN"/>
    <property type="match status" value="1"/>
</dbReference>
<reference evidence="2 3" key="1">
    <citation type="journal article" date="2015" name="Genome Announc.">
        <title>Draft Genome Sequence of Brevibacillus brevis DZQ7, a Plant Growth-Promoting Rhizobacterium with Broad-Spectrum Antimicrobial Activity.</title>
        <authorList>
            <person name="Hou Q."/>
            <person name="Wang C."/>
            <person name="Hou X."/>
            <person name="Xia Z."/>
            <person name="Ye J."/>
            <person name="Liu K."/>
            <person name="Liu H."/>
            <person name="Wang J."/>
            <person name="Guo H."/>
            <person name="Yu X."/>
            <person name="Yang Y."/>
            <person name="Du B."/>
            <person name="Ding Y."/>
        </authorList>
    </citation>
    <scope>NUCLEOTIDE SEQUENCE [LARGE SCALE GENOMIC DNA]</scope>
    <source>
        <strain evidence="2 3">DZQ7</strain>
    </source>
</reference>
<dbReference type="AlphaFoldDB" id="A0A2Z4MNF3"/>
<evidence type="ECO:0000256" key="1">
    <source>
        <dbReference type="SAM" id="SignalP"/>
    </source>
</evidence>
<dbReference type="EMBL" id="CP030117">
    <property type="protein sequence ID" value="AWX57913.1"/>
    <property type="molecule type" value="Genomic_DNA"/>
</dbReference>
<protein>
    <recommendedName>
        <fullName evidence="4">Lipoprotein</fullName>
    </recommendedName>
</protein>
<proteinExistence type="predicted"/>